<dbReference type="SMART" id="SM00382">
    <property type="entry name" value="AAA"/>
    <property type="match status" value="1"/>
</dbReference>
<evidence type="ECO:0000259" key="7">
    <source>
        <dbReference type="PROSITE" id="PS50893"/>
    </source>
</evidence>
<keyword evidence="6" id="KW-0472">Membrane</keyword>
<keyword evidence="5" id="KW-1278">Translocase</keyword>
<proteinExistence type="predicted"/>
<keyword evidence="4" id="KW-0067">ATP-binding</keyword>
<dbReference type="GO" id="GO:0022857">
    <property type="term" value="F:transmembrane transporter activity"/>
    <property type="evidence" value="ECO:0007669"/>
    <property type="project" value="InterPro"/>
</dbReference>
<accession>A0A7X5LI18</accession>
<protein>
    <submittedName>
        <fullName evidence="8">Cytochrome c biogenesis heme-transporting ATPase CcmA</fullName>
    </submittedName>
</protein>
<comment type="caution">
    <text evidence="8">The sequence shown here is derived from an EMBL/GenBank/DDBJ whole genome shotgun (WGS) entry which is preliminary data.</text>
</comment>
<keyword evidence="1" id="KW-0813">Transport</keyword>
<dbReference type="Gene3D" id="3.40.50.300">
    <property type="entry name" value="P-loop containing nucleotide triphosphate hydrolases"/>
    <property type="match status" value="1"/>
</dbReference>
<dbReference type="Pfam" id="PF00005">
    <property type="entry name" value="ABC_tran"/>
    <property type="match status" value="1"/>
</dbReference>
<sequence>MSGLRASGLTCIKRDRVLFEALSFSLKPGELLYLRGPNGAGKTSLLRIVTGLSSADEGEIYYQGTPIRTSNTYAKSLIYLGHKTALNSALSAIENLHYWAAQHQVAVATSDIYHVLEINGLVGLEDIPVRFLSAGQQRRVALSRLWLKKAPVWILDEPFTALDIDGVAWLERKFSAHVKEGGMLMTTSHQPLSALAGDHTTLDLEYRF</sequence>
<evidence type="ECO:0000256" key="4">
    <source>
        <dbReference type="ARBA" id="ARBA00022840"/>
    </source>
</evidence>
<dbReference type="PROSITE" id="PS50893">
    <property type="entry name" value="ABC_TRANSPORTER_2"/>
    <property type="match status" value="1"/>
</dbReference>
<evidence type="ECO:0000313" key="9">
    <source>
        <dbReference type="Proteomes" id="UP000470213"/>
    </source>
</evidence>
<dbReference type="PANTHER" id="PTHR43499">
    <property type="entry name" value="ABC TRANSPORTER I FAMILY MEMBER 1"/>
    <property type="match status" value="1"/>
</dbReference>
<dbReference type="NCBIfam" id="TIGR01189">
    <property type="entry name" value="ccmA"/>
    <property type="match status" value="1"/>
</dbReference>
<keyword evidence="3" id="KW-0201">Cytochrome c-type biogenesis</keyword>
<gene>
    <name evidence="8" type="primary">ccmA</name>
    <name evidence="8" type="ORF">GTH32_00835</name>
</gene>
<dbReference type="NCBIfam" id="NF010061">
    <property type="entry name" value="PRK13538.1"/>
    <property type="match status" value="1"/>
</dbReference>
<organism evidence="8 9">
    <name type="scientific">Alteromonas profundi</name>
    <dbReference type="NCBI Taxonomy" id="2696062"/>
    <lineage>
        <taxon>Bacteria</taxon>
        <taxon>Pseudomonadati</taxon>
        <taxon>Pseudomonadota</taxon>
        <taxon>Gammaproteobacteria</taxon>
        <taxon>Alteromonadales</taxon>
        <taxon>Alteromonadaceae</taxon>
        <taxon>Alteromonas/Salinimonas group</taxon>
        <taxon>Alteromonas</taxon>
    </lineage>
</organism>
<evidence type="ECO:0000256" key="1">
    <source>
        <dbReference type="ARBA" id="ARBA00022448"/>
    </source>
</evidence>
<dbReference type="PROSITE" id="PS00211">
    <property type="entry name" value="ABC_TRANSPORTER_1"/>
    <property type="match status" value="1"/>
</dbReference>
<dbReference type="GO" id="GO:0017004">
    <property type="term" value="P:cytochrome complex assembly"/>
    <property type="evidence" value="ECO:0007669"/>
    <property type="project" value="UniProtKB-KW"/>
</dbReference>
<dbReference type="InterPro" id="IPR005895">
    <property type="entry name" value="ABC_transptr_haem_export_CcmA"/>
</dbReference>
<reference evidence="8 9" key="1">
    <citation type="submission" date="2020-01" db="EMBL/GenBank/DDBJ databases">
        <authorList>
            <person name="Chen J."/>
            <person name="Zhu S."/>
            <person name="Yang J."/>
        </authorList>
    </citation>
    <scope>NUCLEOTIDE SEQUENCE [LARGE SCALE GENOMIC DNA]</scope>
    <source>
        <strain evidence="8 9">345S023</strain>
    </source>
</reference>
<dbReference type="GO" id="GO:0005524">
    <property type="term" value="F:ATP binding"/>
    <property type="evidence" value="ECO:0007669"/>
    <property type="project" value="UniProtKB-KW"/>
</dbReference>
<dbReference type="AlphaFoldDB" id="A0A7X5LI18"/>
<evidence type="ECO:0000256" key="2">
    <source>
        <dbReference type="ARBA" id="ARBA00022741"/>
    </source>
</evidence>
<dbReference type="SUPFAM" id="SSF52540">
    <property type="entry name" value="P-loop containing nucleoside triphosphate hydrolases"/>
    <property type="match status" value="1"/>
</dbReference>
<dbReference type="InterPro" id="IPR003593">
    <property type="entry name" value="AAA+_ATPase"/>
</dbReference>
<dbReference type="EMBL" id="JAAAWN010000001">
    <property type="protein sequence ID" value="NDV89741.1"/>
    <property type="molecule type" value="Genomic_DNA"/>
</dbReference>
<name>A0A7X5LI18_9ALTE</name>
<dbReference type="InterPro" id="IPR017871">
    <property type="entry name" value="ABC_transporter-like_CS"/>
</dbReference>
<evidence type="ECO:0000313" key="8">
    <source>
        <dbReference type="EMBL" id="NDV89741.1"/>
    </source>
</evidence>
<keyword evidence="9" id="KW-1185">Reference proteome</keyword>
<dbReference type="RefSeq" id="WP_163083337.1">
    <property type="nucleotide sequence ID" value="NZ_JAAAWN010000001.1"/>
</dbReference>
<feature type="domain" description="ABC transporter" evidence="7">
    <location>
        <begin position="4"/>
        <end position="204"/>
    </location>
</feature>
<evidence type="ECO:0000256" key="6">
    <source>
        <dbReference type="ARBA" id="ARBA00023136"/>
    </source>
</evidence>
<dbReference type="InterPro" id="IPR027417">
    <property type="entry name" value="P-loop_NTPase"/>
</dbReference>
<evidence type="ECO:0000256" key="3">
    <source>
        <dbReference type="ARBA" id="ARBA00022748"/>
    </source>
</evidence>
<keyword evidence="2" id="KW-0547">Nucleotide-binding</keyword>
<dbReference type="GO" id="GO:0016887">
    <property type="term" value="F:ATP hydrolysis activity"/>
    <property type="evidence" value="ECO:0007669"/>
    <property type="project" value="InterPro"/>
</dbReference>
<dbReference type="InterPro" id="IPR003439">
    <property type="entry name" value="ABC_transporter-like_ATP-bd"/>
</dbReference>
<dbReference type="Proteomes" id="UP000470213">
    <property type="component" value="Unassembled WGS sequence"/>
</dbReference>
<dbReference type="PANTHER" id="PTHR43499:SF1">
    <property type="entry name" value="ABC TRANSPORTER I FAMILY MEMBER 1"/>
    <property type="match status" value="1"/>
</dbReference>
<evidence type="ECO:0000256" key="5">
    <source>
        <dbReference type="ARBA" id="ARBA00022967"/>
    </source>
</evidence>